<keyword evidence="2" id="KW-0812">Transmembrane</keyword>
<dbReference type="KEGG" id="daur:Daura_40080"/>
<dbReference type="OrthoDB" id="9803163at2"/>
<dbReference type="AlphaFoldDB" id="A0A9Q9IGJ2"/>
<evidence type="ECO:0000313" key="4">
    <source>
        <dbReference type="Proteomes" id="UP001058003"/>
    </source>
</evidence>
<dbReference type="RefSeq" id="WP_156089526.1">
    <property type="nucleotide sequence ID" value="NZ_CP073767.1"/>
</dbReference>
<evidence type="ECO:0000313" key="3">
    <source>
        <dbReference type="EMBL" id="UWZ52768.1"/>
    </source>
</evidence>
<evidence type="ECO:0000256" key="1">
    <source>
        <dbReference type="SAM" id="MobiDB-lite"/>
    </source>
</evidence>
<keyword evidence="4" id="KW-1185">Reference proteome</keyword>
<name>A0A9Q9IGJ2_9ACTN</name>
<dbReference type="EMBL" id="CP073767">
    <property type="protein sequence ID" value="UWZ52768.1"/>
    <property type="molecule type" value="Genomic_DNA"/>
</dbReference>
<sequence>MGYLTPPVDAPQRPDSSQDQADENLKSRILYLRSFLLMRTLIGVMGLLLPLTLLLGDGFLFEGGKPRGSLSAYYYSGMRDIFVSCLCVTAFFLIFYKFFERNLENTLSIVAGVAAVGVALFATGRPGGGTVALSPLQEKLGEGLVEQVHYVCAATFILSLGVISYFFGRREGVRTQRRDGHRARFSPRFWRSFHYTCAAGIAGAVAYIALTKVFGWPDAYSLIIGETAAVLCFGASWLAKGLEIDILGSAAAARDQITAGTTEETAAA</sequence>
<feature type="transmembrane region" description="Helical" evidence="2">
    <location>
        <begin position="106"/>
        <end position="128"/>
    </location>
</feature>
<feature type="region of interest" description="Disordered" evidence="1">
    <location>
        <begin position="1"/>
        <end position="21"/>
    </location>
</feature>
<feature type="transmembrane region" description="Helical" evidence="2">
    <location>
        <begin position="189"/>
        <end position="210"/>
    </location>
</feature>
<evidence type="ECO:0008006" key="5">
    <source>
        <dbReference type="Google" id="ProtNLM"/>
    </source>
</evidence>
<feature type="transmembrane region" description="Helical" evidence="2">
    <location>
        <begin position="148"/>
        <end position="168"/>
    </location>
</feature>
<dbReference type="Proteomes" id="UP001058003">
    <property type="component" value="Chromosome"/>
</dbReference>
<proteinExistence type="predicted"/>
<keyword evidence="2" id="KW-1133">Transmembrane helix</keyword>
<gene>
    <name evidence="3" type="ORF">Daura_40080</name>
</gene>
<feature type="transmembrane region" description="Helical" evidence="2">
    <location>
        <begin position="81"/>
        <end position="99"/>
    </location>
</feature>
<reference evidence="3" key="1">
    <citation type="submission" date="2021-04" db="EMBL/GenBank/DDBJ databases">
        <title>Dactylosporangium aurantiacum NRRL B-8018 full assembly.</title>
        <authorList>
            <person name="Hartkoorn R.C."/>
            <person name="Beaudoing E."/>
            <person name="Hot D."/>
        </authorList>
    </citation>
    <scope>NUCLEOTIDE SEQUENCE</scope>
    <source>
        <strain evidence="3">NRRL B-8018</strain>
    </source>
</reference>
<feature type="transmembrane region" description="Helical" evidence="2">
    <location>
        <begin position="36"/>
        <end position="61"/>
    </location>
</feature>
<protein>
    <recommendedName>
        <fullName evidence="5">DUF998 domain-containing protein</fullName>
    </recommendedName>
</protein>
<organism evidence="3 4">
    <name type="scientific">Dactylosporangium aurantiacum</name>
    <dbReference type="NCBI Taxonomy" id="35754"/>
    <lineage>
        <taxon>Bacteria</taxon>
        <taxon>Bacillati</taxon>
        <taxon>Actinomycetota</taxon>
        <taxon>Actinomycetes</taxon>
        <taxon>Micromonosporales</taxon>
        <taxon>Micromonosporaceae</taxon>
        <taxon>Dactylosporangium</taxon>
    </lineage>
</organism>
<evidence type="ECO:0000256" key="2">
    <source>
        <dbReference type="SAM" id="Phobius"/>
    </source>
</evidence>
<accession>A0A9Q9IGJ2</accession>
<keyword evidence="2" id="KW-0472">Membrane</keyword>